<dbReference type="SUPFAM" id="SSF47413">
    <property type="entry name" value="lambda repressor-like DNA-binding domains"/>
    <property type="match status" value="1"/>
</dbReference>
<accession>A0A7Y4L9V6</accession>
<comment type="caution">
    <text evidence="1">The sequence shown here is derived from an EMBL/GenBank/DDBJ whole genome shotgun (WGS) entry which is preliminary data.</text>
</comment>
<dbReference type="RefSeq" id="WP_171587581.1">
    <property type="nucleotide sequence ID" value="NZ_JABGBO010000001.1"/>
</dbReference>
<reference evidence="1 2" key="1">
    <citation type="submission" date="2020-05" db="EMBL/GenBank/DDBJ databases">
        <authorList>
            <person name="Niu N."/>
        </authorList>
    </citation>
    <scope>NUCLEOTIDE SEQUENCE [LARGE SCALE GENOMIC DNA]</scope>
    <source>
        <strain evidence="1 2">LMG10982</strain>
    </source>
</reference>
<dbReference type="Gene3D" id="1.10.260.40">
    <property type="entry name" value="lambda repressor-like DNA-binding domains"/>
    <property type="match status" value="1"/>
</dbReference>
<protein>
    <submittedName>
        <fullName evidence="1">XRE family transcriptional regulator</fullName>
    </submittedName>
</protein>
<sequence length="108" mass="12801">MKLQLHSSYDIQLAMAQYLRYKRKEKKLSRRRLAEVSLVPEATIKKFELTGQISLRQLLMLWQILDDLDRLYALTHPEPPMPTSIEEVLMDSRPARRVVMPRLPRSKK</sequence>
<dbReference type="InterPro" id="IPR010982">
    <property type="entry name" value="Lambda_DNA-bd_dom_sf"/>
</dbReference>
<proteinExistence type="predicted"/>
<organism evidence="1 2">
    <name type="scientific">Pelistega europaea</name>
    <dbReference type="NCBI Taxonomy" id="106147"/>
    <lineage>
        <taxon>Bacteria</taxon>
        <taxon>Pseudomonadati</taxon>
        <taxon>Pseudomonadota</taxon>
        <taxon>Betaproteobacteria</taxon>
        <taxon>Burkholderiales</taxon>
        <taxon>Alcaligenaceae</taxon>
        <taxon>Pelistega</taxon>
    </lineage>
</organism>
<name>A0A7Y4L9V6_9BURK</name>
<dbReference type="GO" id="GO:0003677">
    <property type="term" value="F:DNA binding"/>
    <property type="evidence" value="ECO:0007669"/>
    <property type="project" value="InterPro"/>
</dbReference>
<keyword evidence="2" id="KW-1185">Reference proteome</keyword>
<dbReference type="Proteomes" id="UP000541421">
    <property type="component" value="Unassembled WGS sequence"/>
</dbReference>
<gene>
    <name evidence="1" type="ORF">HKX40_00355</name>
</gene>
<evidence type="ECO:0000313" key="1">
    <source>
        <dbReference type="EMBL" id="NOL48591.1"/>
    </source>
</evidence>
<evidence type="ECO:0000313" key="2">
    <source>
        <dbReference type="Proteomes" id="UP000541421"/>
    </source>
</evidence>
<dbReference type="AlphaFoldDB" id="A0A7Y4L9V6"/>
<dbReference type="EMBL" id="JABGBO010000001">
    <property type="protein sequence ID" value="NOL48591.1"/>
    <property type="molecule type" value="Genomic_DNA"/>
</dbReference>